<dbReference type="EMBL" id="BSOG01000001">
    <property type="protein sequence ID" value="GLR11375.1"/>
    <property type="molecule type" value="Genomic_DNA"/>
</dbReference>
<accession>A0ABQ5Y8W3</accession>
<dbReference type="RefSeq" id="WP_284194538.1">
    <property type="nucleotide sequence ID" value="NZ_BSOG01000001.1"/>
</dbReference>
<keyword evidence="2" id="KW-1185">Reference proteome</keyword>
<protein>
    <submittedName>
        <fullName evidence="1">Uncharacterized protein</fullName>
    </submittedName>
</protein>
<evidence type="ECO:0000313" key="2">
    <source>
        <dbReference type="Proteomes" id="UP001156706"/>
    </source>
</evidence>
<evidence type="ECO:0000313" key="1">
    <source>
        <dbReference type="EMBL" id="GLR11375.1"/>
    </source>
</evidence>
<gene>
    <name evidence="1" type="ORF">GCM10007907_01650</name>
</gene>
<comment type="caution">
    <text evidence="1">The sequence shown here is derived from an EMBL/GenBank/DDBJ whole genome shotgun (WGS) entry which is preliminary data.</text>
</comment>
<reference evidence="2" key="1">
    <citation type="journal article" date="2019" name="Int. J. Syst. Evol. Microbiol.">
        <title>The Global Catalogue of Microorganisms (GCM) 10K type strain sequencing project: providing services to taxonomists for standard genome sequencing and annotation.</title>
        <authorList>
            <consortium name="The Broad Institute Genomics Platform"/>
            <consortium name="The Broad Institute Genome Sequencing Center for Infectious Disease"/>
            <person name="Wu L."/>
            <person name="Ma J."/>
        </authorList>
    </citation>
    <scope>NUCLEOTIDE SEQUENCE [LARGE SCALE GENOMIC DNA]</scope>
    <source>
        <strain evidence="2">NBRC 110044</strain>
    </source>
</reference>
<name>A0ABQ5Y8W3_9NEIS</name>
<dbReference type="Proteomes" id="UP001156706">
    <property type="component" value="Unassembled WGS sequence"/>
</dbReference>
<proteinExistence type="predicted"/>
<sequence length="274" mass="31338">MKEDLILYRELAFPIEAIGLATGVIRIPNGSDEQPARCYGYPPALIPFWSNPDGMMYTGLWKHWFGTRKPTFVQSYVNVFYRSTEVARTFEQLSCYLLLNEISIFDVKSAEVKQLATELGVKNIELIEDISLETGDDPMALLQLREFLVDAPLNCVPDERTYTGDFPCGTMTLTEESMLGTCSLELGEALEEKIRRQENRPLWYSGINKSQLFSRYMDEGRLSDAWFALNSNGWLFEDIYKALEKLALAHENPSFHAMVSAWCSKEQGRYKVGY</sequence>
<organism evidence="1 2">
    <name type="scientific">Chitinimonas prasina</name>
    <dbReference type="NCBI Taxonomy" id="1434937"/>
    <lineage>
        <taxon>Bacteria</taxon>
        <taxon>Pseudomonadati</taxon>
        <taxon>Pseudomonadota</taxon>
        <taxon>Betaproteobacteria</taxon>
        <taxon>Neisseriales</taxon>
        <taxon>Chitinibacteraceae</taxon>
        <taxon>Chitinimonas</taxon>
    </lineage>
</organism>